<name>A0ABQ9A2B2_9ROSI</name>
<evidence type="ECO:0000313" key="3">
    <source>
        <dbReference type="Proteomes" id="UP001141253"/>
    </source>
</evidence>
<evidence type="ECO:0000313" key="2">
    <source>
        <dbReference type="EMBL" id="KAJ6322096.1"/>
    </source>
</evidence>
<comment type="caution">
    <text evidence="2">The sequence shown here is derived from an EMBL/GenBank/DDBJ whole genome shotgun (WGS) entry which is preliminary data.</text>
</comment>
<evidence type="ECO:0000256" key="1">
    <source>
        <dbReference type="SAM" id="MobiDB-lite"/>
    </source>
</evidence>
<dbReference type="Proteomes" id="UP001141253">
    <property type="component" value="Chromosome 8"/>
</dbReference>
<proteinExistence type="predicted"/>
<organism evidence="2 3">
    <name type="scientific">Salix suchowensis</name>
    <dbReference type="NCBI Taxonomy" id="1278906"/>
    <lineage>
        <taxon>Eukaryota</taxon>
        <taxon>Viridiplantae</taxon>
        <taxon>Streptophyta</taxon>
        <taxon>Embryophyta</taxon>
        <taxon>Tracheophyta</taxon>
        <taxon>Spermatophyta</taxon>
        <taxon>Magnoliopsida</taxon>
        <taxon>eudicotyledons</taxon>
        <taxon>Gunneridae</taxon>
        <taxon>Pentapetalae</taxon>
        <taxon>rosids</taxon>
        <taxon>fabids</taxon>
        <taxon>Malpighiales</taxon>
        <taxon>Salicaceae</taxon>
        <taxon>Saliceae</taxon>
        <taxon>Salix</taxon>
    </lineage>
</organism>
<accession>A0ABQ9A2B2</accession>
<dbReference type="SUPFAM" id="SSF101941">
    <property type="entry name" value="NAC domain"/>
    <property type="match status" value="1"/>
</dbReference>
<dbReference type="InterPro" id="IPR036093">
    <property type="entry name" value="NAC_dom_sf"/>
</dbReference>
<dbReference type="InterPro" id="IPR044799">
    <property type="entry name" value="SOG1-like"/>
</dbReference>
<dbReference type="EMBL" id="JAPFFI010000023">
    <property type="protein sequence ID" value="KAJ6322096.1"/>
    <property type="molecule type" value="Genomic_DNA"/>
</dbReference>
<dbReference type="PANTHER" id="PTHR31079:SF9">
    <property type="entry name" value="SUPPRESSOR OF GAMMA RESPONSE 1"/>
    <property type="match status" value="1"/>
</dbReference>
<feature type="compositionally biased region" description="Basic and acidic residues" evidence="1">
    <location>
        <begin position="107"/>
        <end position="118"/>
    </location>
</feature>
<reference evidence="2" key="2">
    <citation type="journal article" date="2023" name="Int. J. Mol. Sci.">
        <title>De Novo Assembly and Annotation of 11 Diverse Shrub Willow (Salix) Genomes Reveals Novel Gene Organization in Sex-Linked Regions.</title>
        <authorList>
            <person name="Hyden B."/>
            <person name="Feng K."/>
            <person name="Yates T.B."/>
            <person name="Jawdy S."/>
            <person name="Cereghino C."/>
            <person name="Smart L.B."/>
            <person name="Muchero W."/>
        </authorList>
    </citation>
    <scope>NUCLEOTIDE SEQUENCE</scope>
    <source>
        <tissue evidence="2">Shoot tip</tissue>
    </source>
</reference>
<dbReference type="PANTHER" id="PTHR31079">
    <property type="entry name" value="NAC DOMAIN-CONTAINING PROTEIN 73"/>
    <property type="match status" value="1"/>
</dbReference>
<feature type="region of interest" description="Disordered" evidence="1">
    <location>
        <begin position="97"/>
        <end position="118"/>
    </location>
</feature>
<protein>
    <recommendedName>
        <fullName evidence="4">NAC domain-containing protein</fullName>
    </recommendedName>
</protein>
<gene>
    <name evidence="2" type="ORF">OIU77_012055</name>
</gene>
<keyword evidence="3" id="KW-1185">Reference proteome</keyword>
<sequence>MVSTQQHQLQPSTKKAITCTTVVQEWPGLPGGVKFDPSDQEIIWHLLAKVGNGGIKPHPFIKEFIPTVENDDGICYTHPQNLPGVKQDGMVIKVDPVTPKSITPDPPRAERQCQDFDSGKKSTNVCTEPCAEHSGVENLEEANLQHESPCYNYQPEMENHVDQMVGDNDNCADEGTKWWDSESQHLLDSQQLVEGLSLCDEFLQSQSPSDGGHGRTGASGKSGLSDYAHLGPDHLKKDLEECQNLELDPANIELDTPPEFRLSQLVCCHLQHFLCLLSFTVHLFRIFGNANAVTKCILKEFGSQDSFMAWGEGRVVD</sequence>
<reference evidence="2" key="1">
    <citation type="submission" date="2022-10" db="EMBL/GenBank/DDBJ databases">
        <authorList>
            <person name="Hyden B.L."/>
            <person name="Feng K."/>
            <person name="Yates T."/>
            <person name="Jawdy S."/>
            <person name="Smart L.B."/>
            <person name="Muchero W."/>
        </authorList>
    </citation>
    <scope>NUCLEOTIDE SEQUENCE</scope>
    <source>
        <tissue evidence="2">Shoot tip</tissue>
    </source>
</reference>
<evidence type="ECO:0008006" key="4">
    <source>
        <dbReference type="Google" id="ProtNLM"/>
    </source>
</evidence>